<sequence length="155" mass="17637">MEQLILETISRHTKDKKIIRNSQHSFTKGKSCLTSLINFYDETTGLVEVGRAVDIFYLDFKCTLSKFADDTIPGGIADMPEGHAAIQRDLEGLEKWADRNLGGWRAFAALLEWNFPFYVLKKKSVLDITRPHCKPNTDTEKKDDQGIYIKTALVL</sequence>
<evidence type="ECO:0000313" key="2">
    <source>
        <dbReference type="Proteomes" id="UP001333110"/>
    </source>
</evidence>
<dbReference type="EMBL" id="JAUNZN010000001">
    <property type="protein sequence ID" value="KAK4831180.1"/>
    <property type="molecule type" value="Genomic_DNA"/>
</dbReference>
<dbReference type="AlphaFoldDB" id="A0AAN7NSF9"/>
<evidence type="ECO:0000313" key="1">
    <source>
        <dbReference type="EMBL" id="KAK4831180.1"/>
    </source>
</evidence>
<dbReference type="Proteomes" id="UP001333110">
    <property type="component" value="Unassembled WGS sequence"/>
</dbReference>
<organism evidence="1 2">
    <name type="scientific">Mycteria americana</name>
    <name type="common">Wood stork</name>
    <dbReference type="NCBI Taxonomy" id="33587"/>
    <lineage>
        <taxon>Eukaryota</taxon>
        <taxon>Metazoa</taxon>
        <taxon>Chordata</taxon>
        <taxon>Craniata</taxon>
        <taxon>Vertebrata</taxon>
        <taxon>Euteleostomi</taxon>
        <taxon>Archelosauria</taxon>
        <taxon>Archosauria</taxon>
        <taxon>Dinosauria</taxon>
        <taxon>Saurischia</taxon>
        <taxon>Theropoda</taxon>
        <taxon>Coelurosauria</taxon>
        <taxon>Aves</taxon>
        <taxon>Neognathae</taxon>
        <taxon>Neoaves</taxon>
        <taxon>Aequornithes</taxon>
        <taxon>Ciconiiformes</taxon>
        <taxon>Ciconiidae</taxon>
        <taxon>Mycteria</taxon>
    </lineage>
</organism>
<proteinExistence type="predicted"/>
<reference evidence="1 2" key="1">
    <citation type="journal article" date="2023" name="J. Hered.">
        <title>Chromosome-level genome of the wood stork (Mycteria americana) provides insight into avian chromosome evolution.</title>
        <authorList>
            <person name="Flamio R. Jr."/>
            <person name="Ramstad K.M."/>
        </authorList>
    </citation>
    <scope>NUCLEOTIDE SEQUENCE [LARGE SCALE GENOMIC DNA]</scope>
    <source>
        <strain evidence="1">JAX WOST 10</strain>
    </source>
</reference>
<keyword evidence="2" id="KW-1185">Reference proteome</keyword>
<comment type="caution">
    <text evidence="1">The sequence shown here is derived from an EMBL/GenBank/DDBJ whole genome shotgun (WGS) entry which is preliminary data.</text>
</comment>
<evidence type="ECO:0008006" key="3">
    <source>
        <dbReference type="Google" id="ProtNLM"/>
    </source>
</evidence>
<gene>
    <name evidence="1" type="ORF">QYF61_015650</name>
</gene>
<name>A0AAN7NSF9_MYCAM</name>
<protein>
    <recommendedName>
        <fullName evidence="3">Rna-directed dna polymerase from mobile element jockey-like</fullName>
    </recommendedName>
</protein>
<accession>A0AAN7NSF9</accession>